<dbReference type="Gene3D" id="1.10.600.10">
    <property type="entry name" value="Farnesyl Diphosphate Synthase"/>
    <property type="match status" value="1"/>
</dbReference>
<dbReference type="PANTHER" id="PTHR47481">
    <property type="match status" value="1"/>
</dbReference>
<evidence type="ECO:0000313" key="4">
    <source>
        <dbReference type="EMBL" id="KAL3652522.1"/>
    </source>
</evidence>
<feature type="compositionally biased region" description="Polar residues" evidence="2">
    <location>
        <begin position="234"/>
        <end position="248"/>
    </location>
</feature>
<accession>A0ABD3EFI3</accession>
<keyword evidence="1" id="KW-0175">Coiled coil</keyword>
<feature type="coiled-coil region" evidence="1">
    <location>
        <begin position="190"/>
        <end position="217"/>
    </location>
</feature>
<protein>
    <recommendedName>
        <fullName evidence="3">Terpene synthase metal-binding domain-containing protein</fullName>
    </recommendedName>
</protein>
<evidence type="ECO:0000313" key="5">
    <source>
        <dbReference type="Proteomes" id="UP001632038"/>
    </source>
</evidence>
<dbReference type="InterPro" id="IPR005630">
    <property type="entry name" value="Terpene_synthase_metal-bd"/>
</dbReference>
<dbReference type="PANTHER" id="PTHR47481:SF31">
    <property type="entry name" value="OS01G0873500 PROTEIN"/>
    <property type="match status" value="1"/>
</dbReference>
<evidence type="ECO:0000256" key="2">
    <source>
        <dbReference type="SAM" id="MobiDB-lite"/>
    </source>
</evidence>
<organism evidence="4 5">
    <name type="scientific">Castilleja foliolosa</name>
    <dbReference type="NCBI Taxonomy" id="1961234"/>
    <lineage>
        <taxon>Eukaryota</taxon>
        <taxon>Viridiplantae</taxon>
        <taxon>Streptophyta</taxon>
        <taxon>Embryophyta</taxon>
        <taxon>Tracheophyta</taxon>
        <taxon>Spermatophyta</taxon>
        <taxon>Magnoliopsida</taxon>
        <taxon>eudicotyledons</taxon>
        <taxon>Gunneridae</taxon>
        <taxon>Pentapetalae</taxon>
        <taxon>asterids</taxon>
        <taxon>lamiids</taxon>
        <taxon>Lamiales</taxon>
        <taxon>Orobanchaceae</taxon>
        <taxon>Pedicularideae</taxon>
        <taxon>Castillejinae</taxon>
        <taxon>Castilleja</taxon>
    </lineage>
</organism>
<dbReference type="EMBL" id="JAVIJP010000005">
    <property type="protein sequence ID" value="KAL3652522.1"/>
    <property type="molecule type" value="Genomic_DNA"/>
</dbReference>
<dbReference type="Pfam" id="PF14223">
    <property type="entry name" value="Retrotran_gag_2"/>
    <property type="match status" value="1"/>
</dbReference>
<gene>
    <name evidence="4" type="ORF">CASFOL_002203</name>
</gene>
<evidence type="ECO:0000259" key="3">
    <source>
        <dbReference type="Pfam" id="PF03936"/>
    </source>
</evidence>
<evidence type="ECO:0000256" key="1">
    <source>
        <dbReference type="SAM" id="Coils"/>
    </source>
</evidence>
<dbReference type="SUPFAM" id="SSF48576">
    <property type="entry name" value="Terpenoid synthases"/>
    <property type="match status" value="1"/>
</dbReference>
<sequence>MAESVIQPQAQLISIKLTDGNYLLWKQQVWAAASGYGLEGFLTGEATQPSALISNSEGNQIPNPDLSRWKRQDQLLVSWLLSSLSESLLITTVGLTTAFEIWKSIENVFANQNKAKVMQIRLQLQTLKKGTLGMREYLNKIKSCCDLLSAAGERVTESDQVLYVLGGLGVEYNPVLVSITSRSPTQPITLNEVHAILLSLENRLETMENAAAGTDQDGGFSVNLSTGGKGGRGNFQQSNRGRGNSFNYNANNRGRGSFRGGNSRGRGADKCYQRLNMDFTPAGNMTQSGSTYQANFHQNKGSGNSQGGMDYGDDCIWYPDSGATNHLTHDFNNLNVANEYQGAEKIHMGNGADWVSGEPLIVRASAIICRLMNDLVGYEFESKLSAIHCYMKENGGSKMDAFAELEEQIKNAWKDINRECLCPTKVPMRVLMNVVNLARLIHLLYKEEDGYNNPITEAKDCVKLVLIEPVKM</sequence>
<proteinExistence type="predicted"/>
<dbReference type="AlphaFoldDB" id="A0ABD3EFI3"/>
<keyword evidence="5" id="KW-1185">Reference proteome</keyword>
<name>A0ABD3EFI3_9LAMI</name>
<reference evidence="5" key="1">
    <citation type="journal article" date="2024" name="IScience">
        <title>Strigolactones Initiate the Formation of Haustorium-like Structures in Castilleja.</title>
        <authorList>
            <person name="Buerger M."/>
            <person name="Peterson D."/>
            <person name="Chory J."/>
        </authorList>
    </citation>
    <scope>NUCLEOTIDE SEQUENCE [LARGE SCALE GENOMIC DNA]</scope>
</reference>
<feature type="domain" description="Terpene synthase metal-binding" evidence="3">
    <location>
        <begin position="346"/>
        <end position="415"/>
    </location>
</feature>
<dbReference type="Proteomes" id="UP001632038">
    <property type="component" value="Unassembled WGS sequence"/>
</dbReference>
<comment type="caution">
    <text evidence="4">The sequence shown here is derived from an EMBL/GenBank/DDBJ whole genome shotgun (WGS) entry which is preliminary data.</text>
</comment>
<feature type="region of interest" description="Disordered" evidence="2">
    <location>
        <begin position="230"/>
        <end position="265"/>
    </location>
</feature>
<dbReference type="Pfam" id="PF03936">
    <property type="entry name" value="Terpene_synth_C"/>
    <property type="match status" value="1"/>
</dbReference>
<dbReference type="InterPro" id="IPR008949">
    <property type="entry name" value="Isoprenoid_synthase_dom_sf"/>
</dbReference>